<gene>
    <name evidence="1" type="ORF">QE152_g33152</name>
</gene>
<accession>A0AAW1IYB2</accession>
<dbReference type="Proteomes" id="UP001458880">
    <property type="component" value="Unassembled WGS sequence"/>
</dbReference>
<sequence>MKEQRSLYNSSPCLKPRATENAPDALTKSFSNGLVHGHGYFEQKASSTKQLSIEVSELHVGEDGELRLTCMSTIPGYINDNEDYADIKKHSVRLFIETPEEPEELTMPSRGTTWRYTTSISAIVAIIANTLF</sequence>
<reference evidence="1 2" key="1">
    <citation type="journal article" date="2024" name="BMC Genomics">
        <title>De novo assembly and annotation of Popillia japonica's genome with initial clues to its potential as an invasive pest.</title>
        <authorList>
            <person name="Cucini C."/>
            <person name="Boschi S."/>
            <person name="Funari R."/>
            <person name="Cardaioli E."/>
            <person name="Iannotti N."/>
            <person name="Marturano G."/>
            <person name="Paoli F."/>
            <person name="Bruttini M."/>
            <person name="Carapelli A."/>
            <person name="Frati F."/>
            <person name="Nardi F."/>
        </authorList>
    </citation>
    <scope>NUCLEOTIDE SEQUENCE [LARGE SCALE GENOMIC DNA]</scope>
    <source>
        <strain evidence="1">DMR45628</strain>
    </source>
</reference>
<evidence type="ECO:0000313" key="1">
    <source>
        <dbReference type="EMBL" id="KAK9695023.1"/>
    </source>
</evidence>
<dbReference type="AlphaFoldDB" id="A0AAW1IYB2"/>
<comment type="caution">
    <text evidence="1">The sequence shown here is derived from an EMBL/GenBank/DDBJ whole genome shotgun (WGS) entry which is preliminary data.</text>
</comment>
<dbReference type="EMBL" id="JASPKY010000494">
    <property type="protein sequence ID" value="KAK9695023.1"/>
    <property type="molecule type" value="Genomic_DNA"/>
</dbReference>
<keyword evidence="2" id="KW-1185">Reference proteome</keyword>
<evidence type="ECO:0000313" key="2">
    <source>
        <dbReference type="Proteomes" id="UP001458880"/>
    </source>
</evidence>
<protein>
    <submittedName>
        <fullName evidence="1">Uncharacterized protein</fullName>
    </submittedName>
</protein>
<organism evidence="1 2">
    <name type="scientific">Popillia japonica</name>
    <name type="common">Japanese beetle</name>
    <dbReference type="NCBI Taxonomy" id="7064"/>
    <lineage>
        <taxon>Eukaryota</taxon>
        <taxon>Metazoa</taxon>
        <taxon>Ecdysozoa</taxon>
        <taxon>Arthropoda</taxon>
        <taxon>Hexapoda</taxon>
        <taxon>Insecta</taxon>
        <taxon>Pterygota</taxon>
        <taxon>Neoptera</taxon>
        <taxon>Endopterygota</taxon>
        <taxon>Coleoptera</taxon>
        <taxon>Polyphaga</taxon>
        <taxon>Scarabaeiformia</taxon>
        <taxon>Scarabaeidae</taxon>
        <taxon>Rutelinae</taxon>
        <taxon>Popillia</taxon>
    </lineage>
</organism>
<proteinExistence type="predicted"/>
<name>A0AAW1IYB2_POPJA</name>